<feature type="non-terminal residue" evidence="1">
    <location>
        <position position="1"/>
    </location>
</feature>
<comment type="caution">
    <text evidence="1">The sequence shown here is derived from an EMBL/GenBank/DDBJ whole genome shotgun (WGS) entry which is preliminary data.</text>
</comment>
<organism evidence="1 2">
    <name type="scientific">Cetraspora pellucida</name>
    <dbReference type="NCBI Taxonomy" id="1433469"/>
    <lineage>
        <taxon>Eukaryota</taxon>
        <taxon>Fungi</taxon>
        <taxon>Fungi incertae sedis</taxon>
        <taxon>Mucoromycota</taxon>
        <taxon>Glomeromycotina</taxon>
        <taxon>Glomeromycetes</taxon>
        <taxon>Diversisporales</taxon>
        <taxon>Gigasporaceae</taxon>
        <taxon>Cetraspora</taxon>
    </lineage>
</organism>
<dbReference type="Proteomes" id="UP000789366">
    <property type="component" value="Unassembled WGS sequence"/>
</dbReference>
<accession>A0ACA9MET2</accession>
<dbReference type="EMBL" id="CAJVPW010007965">
    <property type="protein sequence ID" value="CAG8587800.1"/>
    <property type="molecule type" value="Genomic_DNA"/>
</dbReference>
<gene>
    <name evidence="1" type="ORF">SPELUC_LOCUS6630</name>
</gene>
<keyword evidence="2" id="KW-1185">Reference proteome</keyword>
<sequence length="812" mass="95499">PNPTSLPIASILRTSEYIPYWKLIASANIEDIFLYIQSEIKLKGKFSETTIRYQDKYFEIYFFKQQLLEKQLLIKAKEILITYEVFVCNQLVKEEYLPFLTKAIKRTYDKVKNFIEYIYNLNICQGQRFENVTYIRRIQLVNNKQNSQKEHIPFAFLEKQGQPDEAYRHIDCILIIEKTKNKNICENCEKLKKTIQQIQQRILAEQKTIKEQTKTIINLKDQLQKKIEKEKEKVSNKIANIVHTVTKSVTNKTTNIADLHPIFQELIRIQCTKPNGTRYHLIYINEYEQKSGWQDKIAQQILASLTANKIWGYEQVGFFFHDSFKIQKGLLWSQCENCYVGYLDFEDEMQDYQTFAIQYQQEIELSTKSNFLSNSISEEPKHELATQVYQVIWHSAMHNFSFPIFYYGINTMTAHNLNTLIFSLMATLECLGIHTYGSICDDAGENRTYIKSFDWYASTWLLALIRPPMTKKSKWNFNEMCEFKNPQDNQWYLGIITNTNSGTQTLQVEISGVVKGISMWKITEKEAIMLLRPVYDAQELSICYKTINPITGEKWFFISDPMHVFKKLRNNLSKSHVAENNRKNSHEITFNGKEISWKHIQAKATKLTKYYIWLTSWSKMRVDLAEHILSKEVEDALASIEELKEISERTQDFIKYSRNYRQIMHSKIGFRSIEDPHINILREIRDWFVHGNKQKTKPTQWISSQCQFDLILSIDGFLEMLTFFLRKYPGSVIQPRCISQDMLKRLFGTIRQLVTALVSSKLKSINYGEADGTGIGINTLTRRDKKCPINNENPHYIYEKHRIHLSQLSPLS</sequence>
<evidence type="ECO:0000313" key="1">
    <source>
        <dbReference type="EMBL" id="CAG8587800.1"/>
    </source>
</evidence>
<name>A0ACA9MET2_9GLOM</name>
<reference evidence="1" key="1">
    <citation type="submission" date="2021-06" db="EMBL/GenBank/DDBJ databases">
        <authorList>
            <person name="Kallberg Y."/>
            <person name="Tangrot J."/>
            <person name="Rosling A."/>
        </authorList>
    </citation>
    <scope>NUCLEOTIDE SEQUENCE</scope>
    <source>
        <strain evidence="1">28 12/20/2015</strain>
    </source>
</reference>
<protein>
    <submittedName>
        <fullName evidence="1">11455_t:CDS:1</fullName>
    </submittedName>
</protein>
<proteinExistence type="predicted"/>
<evidence type="ECO:0000313" key="2">
    <source>
        <dbReference type="Proteomes" id="UP000789366"/>
    </source>
</evidence>